<evidence type="ECO:0000313" key="8">
    <source>
        <dbReference type="Proteomes" id="UP000192907"/>
    </source>
</evidence>
<dbReference type="EMBL" id="FWZT01000021">
    <property type="protein sequence ID" value="SMF63240.1"/>
    <property type="molecule type" value="Genomic_DNA"/>
</dbReference>
<keyword evidence="3 4" id="KW-0408">Iron</keyword>
<dbReference type="PROSITE" id="PS51007">
    <property type="entry name" value="CYTC"/>
    <property type="match status" value="1"/>
</dbReference>
<proteinExistence type="predicted"/>
<dbReference type="Proteomes" id="UP000192907">
    <property type="component" value="Unassembled WGS sequence"/>
</dbReference>
<name>A0A1Y6CP80_9BACT</name>
<dbReference type="GO" id="GO:0020037">
    <property type="term" value="F:heme binding"/>
    <property type="evidence" value="ECO:0007669"/>
    <property type="project" value="InterPro"/>
</dbReference>
<dbReference type="InterPro" id="IPR036909">
    <property type="entry name" value="Cyt_c-like_dom_sf"/>
</dbReference>
<sequence length="160" mass="16203">MKLQLGLSLWMLVVLGCDQQPTNIKQELASPAQSDDQSGESADPGAGDQGQAGDPTGNDDAPPADDNAAAPEEEPELNVATFADMDAIASGSCAGCHGVGSGRIYIAGDEANAMANAEAILNRVSLGAGDVGVMPTSGPLGDADLAVFKSYLEDQIANQQ</sequence>
<feature type="domain" description="Cytochrome c" evidence="6">
    <location>
        <begin position="73"/>
        <end position="156"/>
    </location>
</feature>
<dbReference type="RefSeq" id="WP_132323244.1">
    <property type="nucleotide sequence ID" value="NZ_FWZT01000021.1"/>
</dbReference>
<dbReference type="STRING" id="1513793.SAMN06296036_121124"/>
<dbReference type="InterPro" id="IPR009056">
    <property type="entry name" value="Cyt_c-like_dom"/>
</dbReference>
<organism evidence="7 8">
    <name type="scientific">Pseudobacteriovorax antillogorgiicola</name>
    <dbReference type="NCBI Taxonomy" id="1513793"/>
    <lineage>
        <taxon>Bacteria</taxon>
        <taxon>Pseudomonadati</taxon>
        <taxon>Bdellovibrionota</taxon>
        <taxon>Oligoflexia</taxon>
        <taxon>Oligoflexales</taxon>
        <taxon>Pseudobacteriovoracaceae</taxon>
        <taxon>Pseudobacteriovorax</taxon>
    </lineage>
</organism>
<evidence type="ECO:0000256" key="2">
    <source>
        <dbReference type="ARBA" id="ARBA00022723"/>
    </source>
</evidence>
<accession>A0A1Y6CP80</accession>
<evidence type="ECO:0000259" key="6">
    <source>
        <dbReference type="PROSITE" id="PS51007"/>
    </source>
</evidence>
<keyword evidence="1 4" id="KW-0349">Heme</keyword>
<reference evidence="8" key="1">
    <citation type="submission" date="2017-04" db="EMBL/GenBank/DDBJ databases">
        <authorList>
            <person name="Varghese N."/>
            <person name="Submissions S."/>
        </authorList>
    </citation>
    <scope>NUCLEOTIDE SEQUENCE [LARGE SCALE GENOMIC DNA]</scope>
    <source>
        <strain evidence="8">RKEM611</strain>
    </source>
</reference>
<gene>
    <name evidence="7" type="ORF">SAMN06296036_121124</name>
</gene>
<protein>
    <recommendedName>
        <fullName evidence="6">Cytochrome c domain-containing protein</fullName>
    </recommendedName>
</protein>
<feature type="compositionally biased region" description="Low complexity" evidence="5">
    <location>
        <begin position="42"/>
        <end position="70"/>
    </location>
</feature>
<dbReference type="SUPFAM" id="SSF46626">
    <property type="entry name" value="Cytochrome c"/>
    <property type="match status" value="1"/>
</dbReference>
<evidence type="ECO:0000313" key="7">
    <source>
        <dbReference type="EMBL" id="SMF63240.1"/>
    </source>
</evidence>
<evidence type="ECO:0000256" key="1">
    <source>
        <dbReference type="ARBA" id="ARBA00022617"/>
    </source>
</evidence>
<dbReference type="AlphaFoldDB" id="A0A1Y6CP80"/>
<dbReference type="GO" id="GO:0046872">
    <property type="term" value="F:metal ion binding"/>
    <property type="evidence" value="ECO:0007669"/>
    <property type="project" value="UniProtKB-KW"/>
</dbReference>
<dbReference type="GO" id="GO:0009055">
    <property type="term" value="F:electron transfer activity"/>
    <property type="evidence" value="ECO:0007669"/>
    <property type="project" value="InterPro"/>
</dbReference>
<keyword evidence="8" id="KW-1185">Reference proteome</keyword>
<keyword evidence="2 4" id="KW-0479">Metal-binding</keyword>
<evidence type="ECO:0000256" key="4">
    <source>
        <dbReference type="PROSITE-ProRule" id="PRU00433"/>
    </source>
</evidence>
<evidence type="ECO:0000256" key="3">
    <source>
        <dbReference type="ARBA" id="ARBA00023004"/>
    </source>
</evidence>
<evidence type="ECO:0000256" key="5">
    <source>
        <dbReference type="SAM" id="MobiDB-lite"/>
    </source>
</evidence>
<feature type="compositionally biased region" description="Polar residues" evidence="5">
    <location>
        <begin position="25"/>
        <end position="40"/>
    </location>
</feature>
<feature type="region of interest" description="Disordered" evidence="5">
    <location>
        <begin position="25"/>
        <end position="75"/>
    </location>
</feature>
<dbReference type="PROSITE" id="PS51257">
    <property type="entry name" value="PROKAR_LIPOPROTEIN"/>
    <property type="match status" value="1"/>
</dbReference>